<evidence type="ECO:0000259" key="15">
    <source>
        <dbReference type="Pfam" id="PF01433"/>
    </source>
</evidence>
<proteinExistence type="inferred from homology"/>
<feature type="region of interest" description="Disordered" evidence="13">
    <location>
        <begin position="228"/>
        <end position="327"/>
    </location>
</feature>
<feature type="binding site" evidence="11">
    <location>
        <position position="516"/>
    </location>
    <ligand>
        <name>Zn(2+)</name>
        <dbReference type="ChEBI" id="CHEBI:29105"/>
        <note>catalytic</note>
    </ligand>
</feature>
<evidence type="ECO:0000256" key="5">
    <source>
        <dbReference type="ARBA" id="ARBA00022801"/>
    </source>
</evidence>
<dbReference type="GO" id="GO:0043171">
    <property type="term" value="P:peptide catabolic process"/>
    <property type="evidence" value="ECO:0007669"/>
    <property type="project" value="TreeGrafter"/>
</dbReference>
<keyword evidence="8" id="KW-0482">Metalloprotease</keyword>
<keyword evidence="7" id="KW-0492">Microsome</keyword>
<evidence type="ECO:0000313" key="18">
    <source>
        <dbReference type="EMBL" id="KAK9834407.1"/>
    </source>
</evidence>
<dbReference type="PRINTS" id="PR00756">
    <property type="entry name" value="ALADIPTASE"/>
</dbReference>
<dbReference type="InterPro" id="IPR050344">
    <property type="entry name" value="Peptidase_M1_aminopeptidases"/>
</dbReference>
<dbReference type="Proteomes" id="UP001438707">
    <property type="component" value="Unassembled WGS sequence"/>
</dbReference>
<feature type="compositionally biased region" description="Acidic residues" evidence="13">
    <location>
        <begin position="249"/>
        <end position="305"/>
    </location>
</feature>
<organism evidence="18 19">
    <name type="scientific">Apatococcus lobatus</name>
    <dbReference type="NCBI Taxonomy" id="904363"/>
    <lineage>
        <taxon>Eukaryota</taxon>
        <taxon>Viridiplantae</taxon>
        <taxon>Chlorophyta</taxon>
        <taxon>core chlorophytes</taxon>
        <taxon>Trebouxiophyceae</taxon>
        <taxon>Chlorellales</taxon>
        <taxon>Chlorellaceae</taxon>
        <taxon>Apatococcus</taxon>
    </lineage>
</organism>
<keyword evidence="19" id="KW-1185">Reference proteome</keyword>
<evidence type="ECO:0000256" key="10">
    <source>
        <dbReference type="PIRSR" id="PIRSR634016-1"/>
    </source>
</evidence>
<dbReference type="SUPFAM" id="SSF63737">
    <property type="entry name" value="Leukotriene A4 hydrolase N-terminal domain"/>
    <property type="match status" value="1"/>
</dbReference>
<evidence type="ECO:0000256" key="7">
    <source>
        <dbReference type="ARBA" id="ARBA00022848"/>
    </source>
</evidence>
<dbReference type="InterPro" id="IPR045357">
    <property type="entry name" value="Aminopeptidase_N-like_N"/>
</dbReference>
<dbReference type="InterPro" id="IPR001930">
    <property type="entry name" value="Peptidase_M1"/>
</dbReference>
<evidence type="ECO:0000259" key="16">
    <source>
        <dbReference type="Pfam" id="PF11838"/>
    </source>
</evidence>
<feature type="transmembrane region" description="Helical" evidence="14">
    <location>
        <begin position="36"/>
        <end position="56"/>
    </location>
</feature>
<evidence type="ECO:0000256" key="13">
    <source>
        <dbReference type="SAM" id="MobiDB-lite"/>
    </source>
</evidence>
<dbReference type="SUPFAM" id="SSF55486">
    <property type="entry name" value="Metalloproteases ('zincins'), catalytic domain"/>
    <property type="match status" value="1"/>
</dbReference>
<protein>
    <recommendedName>
        <fullName evidence="9">Alpha-aminoacylpeptide hydrolase</fullName>
    </recommendedName>
</protein>
<evidence type="ECO:0000259" key="17">
    <source>
        <dbReference type="Pfam" id="PF17900"/>
    </source>
</evidence>
<dbReference type="GO" id="GO:0016020">
    <property type="term" value="C:membrane"/>
    <property type="evidence" value="ECO:0007669"/>
    <property type="project" value="TreeGrafter"/>
</dbReference>
<dbReference type="InterPro" id="IPR014782">
    <property type="entry name" value="Peptidase_M1_dom"/>
</dbReference>
<keyword evidence="6 11" id="KW-0862">Zinc</keyword>
<dbReference type="AlphaFoldDB" id="A0AAW1RM97"/>
<keyword evidence="5" id="KW-0378">Hydrolase</keyword>
<evidence type="ECO:0000256" key="9">
    <source>
        <dbReference type="ARBA" id="ARBA00029840"/>
    </source>
</evidence>
<comment type="similarity">
    <text evidence="2">Belongs to the peptidase M1 family.</text>
</comment>
<keyword evidence="14" id="KW-0812">Transmembrane</keyword>
<dbReference type="InterPro" id="IPR027268">
    <property type="entry name" value="Peptidase_M4/M1_CTD_sf"/>
</dbReference>
<evidence type="ECO:0000313" key="19">
    <source>
        <dbReference type="Proteomes" id="UP001438707"/>
    </source>
</evidence>
<feature type="domain" description="Peptidase M1 membrane alanine aminopeptidase" evidence="15">
    <location>
        <begin position="446"/>
        <end position="666"/>
    </location>
</feature>
<dbReference type="EMBL" id="JALJOS010000009">
    <property type="protein sequence ID" value="KAK9834407.1"/>
    <property type="molecule type" value="Genomic_DNA"/>
</dbReference>
<gene>
    <name evidence="18" type="ORF">WJX74_001127</name>
</gene>
<dbReference type="InterPro" id="IPR042097">
    <property type="entry name" value="Aminopeptidase_N-like_N_sf"/>
</dbReference>
<dbReference type="InterPro" id="IPR024571">
    <property type="entry name" value="ERAP1-like_C_dom"/>
</dbReference>
<dbReference type="GO" id="GO:0042277">
    <property type="term" value="F:peptide binding"/>
    <property type="evidence" value="ECO:0007669"/>
    <property type="project" value="TreeGrafter"/>
</dbReference>
<evidence type="ECO:0000256" key="8">
    <source>
        <dbReference type="ARBA" id="ARBA00023049"/>
    </source>
</evidence>
<dbReference type="GO" id="GO:0008270">
    <property type="term" value="F:zinc ion binding"/>
    <property type="evidence" value="ECO:0007669"/>
    <property type="project" value="InterPro"/>
</dbReference>
<evidence type="ECO:0000256" key="2">
    <source>
        <dbReference type="ARBA" id="ARBA00010136"/>
    </source>
</evidence>
<evidence type="ECO:0000256" key="14">
    <source>
        <dbReference type="SAM" id="Phobius"/>
    </source>
</evidence>
<evidence type="ECO:0000256" key="3">
    <source>
        <dbReference type="ARBA" id="ARBA00022670"/>
    </source>
</evidence>
<feature type="site" description="Transition state stabilizer" evidence="12">
    <location>
        <position position="616"/>
    </location>
</feature>
<comment type="caution">
    <text evidence="18">The sequence shown here is derived from an EMBL/GenBank/DDBJ whole genome shotgun (WGS) entry which is preliminary data.</text>
</comment>
<dbReference type="Pfam" id="PF17900">
    <property type="entry name" value="Peptidase_M1_N"/>
    <property type="match status" value="1"/>
</dbReference>
<evidence type="ECO:0000256" key="4">
    <source>
        <dbReference type="ARBA" id="ARBA00022723"/>
    </source>
</evidence>
<dbReference type="PANTHER" id="PTHR11533">
    <property type="entry name" value="PROTEASE M1 ZINC METALLOPROTEASE"/>
    <property type="match status" value="1"/>
</dbReference>
<reference evidence="18 19" key="1">
    <citation type="journal article" date="2024" name="Nat. Commun.">
        <title>Phylogenomics reveals the evolutionary origins of lichenization in chlorophyte algae.</title>
        <authorList>
            <person name="Puginier C."/>
            <person name="Libourel C."/>
            <person name="Otte J."/>
            <person name="Skaloud P."/>
            <person name="Haon M."/>
            <person name="Grisel S."/>
            <person name="Petersen M."/>
            <person name="Berrin J.G."/>
            <person name="Delaux P.M."/>
            <person name="Dal Grande F."/>
            <person name="Keller J."/>
        </authorList>
    </citation>
    <scope>NUCLEOTIDE SEQUENCE [LARGE SCALE GENOMIC DNA]</scope>
    <source>
        <strain evidence="18 19">SAG 2145</strain>
    </source>
</reference>
<dbReference type="InterPro" id="IPR034016">
    <property type="entry name" value="M1_APN-typ"/>
</dbReference>
<evidence type="ECO:0000256" key="6">
    <source>
        <dbReference type="ARBA" id="ARBA00022833"/>
    </source>
</evidence>
<dbReference type="GO" id="GO:0070006">
    <property type="term" value="F:metalloaminopeptidase activity"/>
    <property type="evidence" value="ECO:0007669"/>
    <property type="project" value="TreeGrafter"/>
</dbReference>
<feature type="binding site" evidence="11">
    <location>
        <position position="520"/>
    </location>
    <ligand>
        <name>Zn(2+)</name>
        <dbReference type="ChEBI" id="CHEBI:29105"/>
        <note>catalytic</note>
    </ligand>
</feature>
<feature type="region of interest" description="Disordered" evidence="13">
    <location>
        <begin position="755"/>
        <end position="774"/>
    </location>
</feature>
<feature type="compositionally biased region" description="Polar residues" evidence="13">
    <location>
        <begin position="229"/>
        <end position="240"/>
    </location>
</feature>
<keyword evidence="3" id="KW-0645">Protease</keyword>
<dbReference type="GO" id="GO:0006508">
    <property type="term" value="P:proteolysis"/>
    <property type="evidence" value="ECO:0007669"/>
    <property type="project" value="UniProtKB-KW"/>
</dbReference>
<accession>A0AAW1RM97</accession>
<dbReference type="Gene3D" id="1.25.50.20">
    <property type="match status" value="1"/>
</dbReference>
<keyword evidence="14" id="KW-0472">Membrane</keyword>
<sequence length="1209" mass="129968">MVLNSTFEIEQGAAEESETAPLLSFLRTKRPSPTGIKVIAAGLASVLLVVIAAIVVRLPGQASPDVSLADQGLYLPPGMYTPLEYDIRLFLDESHFLAGPRNASQSRFQGRCNITFAVEKASPFIWIHAAPSMRFLQAALILNDRGPVHDGVYPEIPAMLCLQYMGVPSYVPDCSRIMERTGPSMLRLDMRYGAVKYLRPGHNATLVMDFTAALGSWPDDSSGLYRSQPFATGLQSSVPKSSGRGLRDEQDEEEENEEREEDEKEEEEDRREDEEEEQEDAKEDEEERKEDEREDQAEREEEEREEDQHEQGAPQNKGNGLCGSQGDASLRCPRDSVLLVTQFEAENFRRAIPALGDEPIYKSRFMLSLEVPPNLTALGNMPVQSRMPSRRRPGYDLVSFQQSPPMPTYLLALAVGHLRGVSLLTDSGMNITAWTVPGLEDQTDTALQAGSRGFEFYQSYTKASLPLTKLDFVAVPGKTGAMENWGLLLFDEARMLTRLKKASAWDKWRSTDVVCHELAHQWFGNLVTCTDWGQLAVNEGLASFLEYQCVEAVFSAMPAWALRTVTAAPTGQPPGVHEGPLGLSLDLDASPVAPGLVSPKDAVESIIPSNAGGVHYYKGAALLSALDSLAAHFSPDVVQQGLQSLLTSHRLGNVGMEDVLASVRQAALSASSAAAAEPLQKLPGSWQPWLQAPGYPLISVNAPSDDDGTSTIRQHRFFAWGQPSLFELQHQEYTAGMVATASEAATLWPLVLTPHALEPQPDPEGLGAGARASTGSATASASASSSSASAGSASAASSPGVASSAEVAVAEVDSPNASLQPMEALTGTKAWVLDADGAALQRVNYSKDHWDDLADSLSGLTAADDSPEDRASLLRASHLVSDAFALCFAGHLEAGMMLRLARAAAASPASQTAQGTFLILMPLIDGLQQLQVLLDAASDGSCRSVAREELPASLLGDHAARMMGQMQPNGSLPADAADANEQSVFLTRLTQSKLLAFAALGGQRDVAASLCGAASAFLHDEVEMDPDASSSILLAAINQPLGCDLTIPGNSSAFELLRRRWENTRDIHTADRLLYSLASLRSDSHLQEMLQLAFGLQQSESVPYIPKKAGVLRAIANAGHGPAVAEFLMARWEQLIPSWGAGHLLELLATLPLPPRPAVIAAVEDFLSSGKGAAACSTPLRHAILGRLYHQQDWLHLSEGPLCSVIMQP</sequence>
<feature type="active site" description="Proton acceptor" evidence="10">
    <location>
        <position position="517"/>
    </location>
</feature>
<feature type="domain" description="Aminopeptidase N-like N-terminal" evidence="17">
    <location>
        <begin position="337"/>
        <end position="410"/>
    </location>
</feature>
<name>A0AAW1RM97_9CHLO</name>
<dbReference type="CDD" id="cd09601">
    <property type="entry name" value="M1_APN-Q_like"/>
    <property type="match status" value="1"/>
</dbReference>
<evidence type="ECO:0000256" key="11">
    <source>
        <dbReference type="PIRSR" id="PIRSR634016-3"/>
    </source>
</evidence>
<dbReference type="Gene3D" id="1.10.390.10">
    <property type="entry name" value="Neutral Protease Domain 2"/>
    <property type="match status" value="1"/>
</dbReference>
<keyword evidence="7" id="KW-0256">Endoplasmic reticulum</keyword>
<dbReference type="GO" id="GO:0005615">
    <property type="term" value="C:extracellular space"/>
    <property type="evidence" value="ECO:0007669"/>
    <property type="project" value="TreeGrafter"/>
</dbReference>
<dbReference type="Gene3D" id="2.60.40.1730">
    <property type="entry name" value="tricorn interacting facor f3 domain"/>
    <property type="match status" value="1"/>
</dbReference>
<comment type="subcellular location">
    <subcellularLocation>
        <location evidence="1">Microsome membrane</location>
        <topology evidence="1">Peripheral membrane protein</topology>
    </subcellularLocation>
</comment>
<comment type="cofactor">
    <cofactor evidence="11">
        <name>Zn(2+)</name>
        <dbReference type="ChEBI" id="CHEBI:29105"/>
    </cofactor>
    <text evidence="11">Binds 1 zinc ion per subunit.</text>
</comment>
<keyword evidence="4 11" id="KW-0479">Metal-binding</keyword>
<feature type="domain" description="ERAP1-like C-terminal" evidence="16">
    <location>
        <begin position="832"/>
        <end position="1170"/>
    </location>
</feature>
<evidence type="ECO:0000256" key="1">
    <source>
        <dbReference type="ARBA" id="ARBA00004174"/>
    </source>
</evidence>
<dbReference type="Pfam" id="PF01433">
    <property type="entry name" value="Peptidase_M1"/>
    <property type="match status" value="1"/>
</dbReference>
<dbReference type="PANTHER" id="PTHR11533:SF299">
    <property type="entry name" value="AMINOPEPTIDASE"/>
    <property type="match status" value="1"/>
</dbReference>
<evidence type="ECO:0000256" key="12">
    <source>
        <dbReference type="PIRSR" id="PIRSR634016-4"/>
    </source>
</evidence>
<keyword evidence="14" id="KW-1133">Transmembrane helix</keyword>
<dbReference type="GO" id="GO:0005737">
    <property type="term" value="C:cytoplasm"/>
    <property type="evidence" value="ECO:0007669"/>
    <property type="project" value="TreeGrafter"/>
</dbReference>
<dbReference type="Pfam" id="PF11838">
    <property type="entry name" value="ERAP1_C"/>
    <property type="match status" value="1"/>
</dbReference>
<feature type="binding site" evidence="11">
    <location>
        <position position="539"/>
    </location>
    <ligand>
        <name>Zn(2+)</name>
        <dbReference type="ChEBI" id="CHEBI:29105"/>
        <note>catalytic</note>
    </ligand>
</feature>